<evidence type="ECO:0000313" key="2">
    <source>
        <dbReference type="Proteomes" id="UP001175226"/>
    </source>
</evidence>
<reference evidence="1" key="1">
    <citation type="submission" date="2023-06" db="EMBL/GenBank/DDBJ databases">
        <authorList>
            <consortium name="Lawrence Berkeley National Laboratory"/>
            <person name="Ahrendt S."/>
            <person name="Sahu N."/>
            <person name="Indic B."/>
            <person name="Wong-Bajracharya J."/>
            <person name="Merenyi Z."/>
            <person name="Ke H.-M."/>
            <person name="Monk M."/>
            <person name="Kocsube S."/>
            <person name="Drula E."/>
            <person name="Lipzen A."/>
            <person name="Balint B."/>
            <person name="Henrissat B."/>
            <person name="Andreopoulos B."/>
            <person name="Martin F.M."/>
            <person name="Harder C.B."/>
            <person name="Rigling D."/>
            <person name="Ford K.L."/>
            <person name="Foster G.D."/>
            <person name="Pangilinan J."/>
            <person name="Papanicolaou A."/>
            <person name="Barry K."/>
            <person name="LaButti K."/>
            <person name="Viragh M."/>
            <person name="Koriabine M."/>
            <person name="Yan M."/>
            <person name="Riley R."/>
            <person name="Champramary S."/>
            <person name="Plett K.L."/>
            <person name="Tsai I.J."/>
            <person name="Slot J."/>
            <person name="Sipos G."/>
            <person name="Plett J."/>
            <person name="Nagy L.G."/>
            <person name="Grigoriev I.V."/>
        </authorList>
    </citation>
    <scope>NUCLEOTIDE SEQUENCE</scope>
    <source>
        <strain evidence="1">FPL87.14</strain>
    </source>
</reference>
<sequence length="176" mass="20227">MNRFPTIPLLQRLFQLFVTVEEVIPHLVYQVNGRHSLPEDVYERLLVLLFKIRLESYLWGVGHPLASKGELVTTEQWEREKDDPLVQARLLLDAAWALPRPLPSPMWEIRFDCTFAKENNARGTSMHLHTCLGSADIHFTPELANALSQGGSETDHPSYRFFHAQCLRSIKQYSSA</sequence>
<name>A0AA39JQW5_9AGAR</name>
<comment type="caution">
    <text evidence="1">The sequence shown here is derived from an EMBL/GenBank/DDBJ whole genome shotgun (WGS) entry which is preliminary data.</text>
</comment>
<organism evidence="1 2">
    <name type="scientific">Armillaria borealis</name>
    <dbReference type="NCBI Taxonomy" id="47425"/>
    <lineage>
        <taxon>Eukaryota</taxon>
        <taxon>Fungi</taxon>
        <taxon>Dikarya</taxon>
        <taxon>Basidiomycota</taxon>
        <taxon>Agaricomycotina</taxon>
        <taxon>Agaricomycetes</taxon>
        <taxon>Agaricomycetidae</taxon>
        <taxon>Agaricales</taxon>
        <taxon>Marasmiineae</taxon>
        <taxon>Physalacriaceae</taxon>
        <taxon>Armillaria</taxon>
    </lineage>
</organism>
<dbReference type="AlphaFoldDB" id="A0AA39JQW5"/>
<accession>A0AA39JQW5</accession>
<protein>
    <submittedName>
        <fullName evidence="1">Uncharacterized protein</fullName>
    </submittedName>
</protein>
<gene>
    <name evidence="1" type="ORF">EV421DRAFT_1902190</name>
</gene>
<keyword evidence="2" id="KW-1185">Reference proteome</keyword>
<dbReference type="EMBL" id="JAUEPT010000015">
    <property type="protein sequence ID" value="KAK0445824.1"/>
    <property type="molecule type" value="Genomic_DNA"/>
</dbReference>
<dbReference type="Proteomes" id="UP001175226">
    <property type="component" value="Unassembled WGS sequence"/>
</dbReference>
<evidence type="ECO:0000313" key="1">
    <source>
        <dbReference type="EMBL" id="KAK0445824.1"/>
    </source>
</evidence>
<proteinExistence type="predicted"/>